<evidence type="ECO:0000256" key="1">
    <source>
        <dbReference type="SAM" id="MobiDB-lite"/>
    </source>
</evidence>
<organism evidence="3 4">
    <name type="scientific">Actinokineospora xionganensis</name>
    <dbReference type="NCBI Taxonomy" id="2684470"/>
    <lineage>
        <taxon>Bacteria</taxon>
        <taxon>Bacillati</taxon>
        <taxon>Actinomycetota</taxon>
        <taxon>Actinomycetes</taxon>
        <taxon>Pseudonocardiales</taxon>
        <taxon>Pseudonocardiaceae</taxon>
        <taxon>Actinokineospora</taxon>
    </lineage>
</organism>
<evidence type="ECO:0000313" key="3">
    <source>
        <dbReference type="EMBL" id="MBC6447571.1"/>
    </source>
</evidence>
<evidence type="ECO:0000313" key="4">
    <source>
        <dbReference type="Proteomes" id="UP000734823"/>
    </source>
</evidence>
<dbReference type="Proteomes" id="UP000734823">
    <property type="component" value="Unassembled WGS sequence"/>
</dbReference>
<protein>
    <recommendedName>
        <fullName evidence="5">PH domain-containing protein</fullName>
    </recommendedName>
</protein>
<keyword evidence="2" id="KW-0472">Membrane</keyword>
<comment type="caution">
    <text evidence="3">The sequence shown here is derived from an EMBL/GenBank/DDBJ whole genome shotgun (WGS) entry which is preliminary data.</text>
</comment>
<sequence>MPKRSAPRLEEQSWLATVRSLFFNKVSLAVAVIATAATVIGLAGRDPAPAVGGSQSAGSGNGCANVVGTCNNFQQLRDAAGQAGATAATDDDLRGRLRSRSDSKATPSGDGPWAFVVVDTATEGLFARRDPRGAVDLVGTVPNRQTVWADCQVADGVVPAVDVANDVGGRWLRVRWRHLDAPSVRGMSEPTETQVAWMYRGFLEPLGQNGDLRSC</sequence>
<proteinExistence type="predicted"/>
<keyword evidence="2" id="KW-1133">Transmembrane helix</keyword>
<dbReference type="InterPro" id="IPR029055">
    <property type="entry name" value="Ntn_hydrolases_N"/>
</dbReference>
<keyword evidence="4" id="KW-1185">Reference proteome</keyword>
<gene>
    <name evidence="3" type="ORF">GPZ80_10355</name>
</gene>
<dbReference type="RefSeq" id="WP_187220080.1">
    <property type="nucleotide sequence ID" value="NZ_JABVED010000004.1"/>
</dbReference>
<reference evidence="3 4" key="1">
    <citation type="submission" date="2020-06" db="EMBL/GenBank/DDBJ databases">
        <title>Actinokineospora xiongansis sp. nov., isolated from soil of Baiyangdian.</title>
        <authorList>
            <person name="Zhang X."/>
        </authorList>
    </citation>
    <scope>NUCLEOTIDE SEQUENCE [LARGE SCALE GENOMIC DNA]</scope>
    <source>
        <strain evidence="3 4">HBU206404</strain>
    </source>
</reference>
<dbReference type="EMBL" id="JABVED010000004">
    <property type="protein sequence ID" value="MBC6447571.1"/>
    <property type="molecule type" value="Genomic_DNA"/>
</dbReference>
<feature type="transmembrane region" description="Helical" evidence="2">
    <location>
        <begin position="21"/>
        <end position="44"/>
    </location>
</feature>
<feature type="compositionally biased region" description="Basic and acidic residues" evidence="1">
    <location>
        <begin position="91"/>
        <end position="103"/>
    </location>
</feature>
<evidence type="ECO:0008006" key="5">
    <source>
        <dbReference type="Google" id="ProtNLM"/>
    </source>
</evidence>
<dbReference type="SUPFAM" id="SSF56235">
    <property type="entry name" value="N-terminal nucleophile aminohydrolases (Ntn hydrolases)"/>
    <property type="match status" value="1"/>
</dbReference>
<name>A0ABR7L4G2_9PSEU</name>
<accession>A0ABR7L4G2</accession>
<evidence type="ECO:0000256" key="2">
    <source>
        <dbReference type="SAM" id="Phobius"/>
    </source>
</evidence>
<feature type="region of interest" description="Disordered" evidence="1">
    <location>
        <begin position="84"/>
        <end position="109"/>
    </location>
</feature>
<keyword evidence="2" id="KW-0812">Transmembrane</keyword>